<dbReference type="InterPro" id="IPR006429">
    <property type="entry name" value="Phage_lambda_portal"/>
</dbReference>
<accession>A0A0P6VKK4</accession>
<protein>
    <submittedName>
        <fullName evidence="1">Portal protein</fullName>
    </submittedName>
</protein>
<dbReference type="Pfam" id="PF05136">
    <property type="entry name" value="Phage_portal_2"/>
    <property type="match status" value="1"/>
</dbReference>
<dbReference type="RefSeq" id="WP_054359361.1">
    <property type="nucleotide sequence ID" value="NZ_LJYW01000001.1"/>
</dbReference>
<dbReference type="GO" id="GO:0019068">
    <property type="term" value="P:virion assembly"/>
    <property type="evidence" value="ECO:0007669"/>
    <property type="project" value="InterPro"/>
</dbReference>
<comment type="caution">
    <text evidence="1">The sequence shown here is derived from an EMBL/GenBank/DDBJ whole genome shotgun (WGS) entry which is preliminary data.</text>
</comment>
<organism evidence="1 2">
    <name type="scientific">Prosthecodimorpha hirschii</name>
    <dbReference type="NCBI Taxonomy" id="665126"/>
    <lineage>
        <taxon>Bacteria</taxon>
        <taxon>Pseudomonadati</taxon>
        <taxon>Pseudomonadota</taxon>
        <taxon>Alphaproteobacteria</taxon>
        <taxon>Hyphomicrobiales</taxon>
        <taxon>Ancalomicrobiaceae</taxon>
        <taxon>Prosthecodimorpha</taxon>
    </lineage>
</organism>
<reference evidence="1 2" key="1">
    <citation type="submission" date="2015-09" db="EMBL/GenBank/DDBJ databases">
        <authorList>
            <person name="Jackson K.R."/>
            <person name="Lunt B.L."/>
            <person name="Fisher J.N.B."/>
            <person name="Gardner A.V."/>
            <person name="Bailey M.E."/>
            <person name="Deus L.M."/>
            <person name="Earl A.S."/>
            <person name="Gibby P.D."/>
            <person name="Hartmann K.A."/>
            <person name="Liu J.E."/>
            <person name="Manci A.M."/>
            <person name="Nielsen D.A."/>
            <person name="Solomon M.B."/>
            <person name="Breakwell D.P."/>
            <person name="Burnett S.H."/>
            <person name="Grose J.H."/>
        </authorList>
    </citation>
    <scope>NUCLEOTIDE SEQUENCE [LARGE SCALE GENOMIC DNA]</scope>
    <source>
        <strain evidence="1 2">16</strain>
    </source>
</reference>
<dbReference type="Proteomes" id="UP000048984">
    <property type="component" value="Unassembled WGS sequence"/>
</dbReference>
<evidence type="ECO:0000313" key="2">
    <source>
        <dbReference type="Proteomes" id="UP000048984"/>
    </source>
</evidence>
<dbReference type="AlphaFoldDB" id="A0A0P6VKK4"/>
<proteinExistence type="predicted"/>
<reference evidence="1 2" key="2">
    <citation type="submission" date="2015-10" db="EMBL/GenBank/DDBJ databases">
        <title>Draft Genome Sequence of Prosthecomicrobium hirschii ATCC 27832.</title>
        <authorList>
            <person name="Daniel J."/>
            <person name="Givan S.A."/>
            <person name="Brun Y.V."/>
            <person name="Brown P.J."/>
        </authorList>
    </citation>
    <scope>NUCLEOTIDE SEQUENCE [LARGE SCALE GENOMIC DNA]</scope>
    <source>
        <strain evidence="1 2">16</strain>
    </source>
</reference>
<dbReference type="EMBL" id="LJYW01000001">
    <property type="protein sequence ID" value="KPL53196.1"/>
    <property type="molecule type" value="Genomic_DNA"/>
</dbReference>
<dbReference type="NCBIfam" id="TIGR01539">
    <property type="entry name" value="portal_lambda"/>
    <property type="match status" value="1"/>
</dbReference>
<keyword evidence="2" id="KW-1185">Reference proteome</keyword>
<name>A0A0P6VKK4_9HYPH</name>
<dbReference type="STRING" id="665126.ABB55_14050"/>
<evidence type="ECO:0000313" key="1">
    <source>
        <dbReference type="EMBL" id="KPL53196.1"/>
    </source>
</evidence>
<dbReference type="GO" id="GO:0005198">
    <property type="term" value="F:structural molecule activity"/>
    <property type="evidence" value="ECO:0007669"/>
    <property type="project" value="InterPro"/>
</dbReference>
<gene>
    <name evidence="1" type="ORF">ABB55_14050</name>
</gene>
<sequence length="517" mass="56630">MPATWLDRVIGFVAPAAGRRRLRERHAFEAMLRTYAGADIGRRSAGWNPRGTSANAELALALPSLRDRMRDLVRNNPHAAKAVSTIVVHAVGSGIMPRAKSGNKRLDRKVDALFDAWTKVCHSKGRLDFYGLQTLVCREFIEAGEVLVRRRSRRLSDGLPVPLQLQVIEADHLDSAKDGDLGNGVNAVQGVEQDTFERPTGYWLFSVHPGAMRPVSTLPKGGRSSRVPADDIAHVFELRRDQDRGEPWGVAAMAPLKDLGTYEEAEVMRKQIEACTVGVVTGEDPEPRLGGTVGADEERQFGIFDGSGFRVERFEPGMFLNLHGGQDIKFHSPVATGSFEAYKRVSLQAIAAGFRVPYELISGDLAHVSYISGRLGMQEFYRLMEQVQWQILIPMFCERVWAWFCGAAYDAGLIPTATVAVEWSPPRMPAVDPFKQAMADLLDMRAGTRSHAEIVHERGRNPDDVLAEIVAFNAAVDAAGIVLDSDPRKVAKSGVLQVSEAQSAAPEQAVGSGQPKT</sequence>